<reference evidence="2 3" key="1">
    <citation type="journal article" date="2019" name="Int. J. Syst. Evol. Microbiol.">
        <title>The Global Catalogue of Microorganisms (GCM) 10K type strain sequencing project: providing services to taxonomists for standard genome sequencing and annotation.</title>
        <authorList>
            <consortium name="The Broad Institute Genomics Platform"/>
            <consortium name="The Broad Institute Genome Sequencing Center for Infectious Disease"/>
            <person name="Wu L."/>
            <person name="Ma J."/>
        </authorList>
    </citation>
    <scope>NUCLEOTIDE SEQUENCE [LARGE SCALE GENOMIC DNA]</scope>
    <source>
        <strain evidence="2 3">PSR21</strain>
    </source>
</reference>
<evidence type="ECO:0000313" key="3">
    <source>
        <dbReference type="Proteomes" id="UP001596547"/>
    </source>
</evidence>
<dbReference type="Pfam" id="PF20368">
    <property type="entry name" value="DUF6663"/>
    <property type="match status" value="2"/>
</dbReference>
<evidence type="ECO:0000256" key="1">
    <source>
        <dbReference type="SAM" id="MobiDB-lite"/>
    </source>
</evidence>
<dbReference type="InterPro" id="IPR046604">
    <property type="entry name" value="DUF6663"/>
</dbReference>
<protein>
    <submittedName>
        <fullName evidence="2">DUF6663 family protein</fullName>
    </submittedName>
</protein>
<dbReference type="AlphaFoldDB" id="A0ABD6A9Y3"/>
<feature type="region of interest" description="Disordered" evidence="1">
    <location>
        <begin position="193"/>
        <end position="217"/>
    </location>
</feature>
<accession>A0ABD6A9Y3</accession>
<dbReference type="EMBL" id="JBHTBF010000002">
    <property type="protein sequence ID" value="MFC7317200.1"/>
    <property type="molecule type" value="Genomic_DNA"/>
</dbReference>
<gene>
    <name evidence="2" type="ORF">ACFQPE_10380</name>
</gene>
<proteinExistence type="predicted"/>
<comment type="caution">
    <text evidence="2">The sequence shown here is derived from an EMBL/GenBank/DDBJ whole genome shotgun (WGS) entry which is preliminary data.</text>
</comment>
<name>A0ABD6A9Y3_9EURY</name>
<feature type="compositionally biased region" description="Basic and acidic residues" evidence="1">
    <location>
        <begin position="200"/>
        <end position="217"/>
    </location>
</feature>
<dbReference type="Proteomes" id="UP001596547">
    <property type="component" value="Unassembled WGS sequence"/>
</dbReference>
<keyword evidence="3" id="KW-1185">Reference proteome</keyword>
<dbReference type="RefSeq" id="WP_276303548.1">
    <property type="nucleotide sequence ID" value="NZ_CP119992.1"/>
</dbReference>
<organism evidence="2 3">
    <name type="scientific">Halomarina halobia</name>
    <dbReference type="NCBI Taxonomy" id="3033386"/>
    <lineage>
        <taxon>Archaea</taxon>
        <taxon>Methanobacteriati</taxon>
        <taxon>Methanobacteriota</taxon>
        <taxon>Stenosarchaea group</taxon>
        <taxon>Halobacteria</taxon>
        <taxon>Halobacteriales</taxon>
        <taxon>Natronomonadaceae</taxon>
        <taxon>Halomarina</taxon>
    </lineage>
</organism>
<sequence>MTDAGVYRVLRSTRAPDEYLLLDAETTDPVYVAREGYEGPLAERVAALEPGNAVRATFDWSGERPRFATVERETETRFAFARGVSPAFEAALECWREAERTGAAMNSRVTRGTDGEVNGVLYVFAEQAGERDLFAEFEDGITPLEPLLDRIEGADPPYEVFVLDPSEGPFVIVYVALARDGLLARTVRETYGIDTGRGTRGTDDRGSGESHDGDGQA</sequence>
<evidence type="ECO:0000313" key="2">
    <source>
        <dbReference type="EMBL" id="MFC7317200.1"/>
    </source>
</evidence>
<dbReference type="GeneID" id="79316145"/>